<dbReference type="PROSITE" id="PS00108">
    <property type="entry name" value="PROTEIN_KINASE_ST"/>
    <property type="match status" value="1"/>
</dbReference>
<reference evidence="11" key="1">
    <citation type="journal article" date="2019" name="Int. J. Syst. Evol. Microbiol.">
        <title>The Global Catalogue of Microorganisms (GCM) 10K type strain sequencing project: providing services to taxonomists for standard genome sequencing and annotation.</title>
        <authorList>
            <consortium name="The Broad Institute Genomics Platform"/>
            <consortium name="The Broad Institute Genome Sequencing Center for Infectious Disease"/>
            <person name="Wu L."/>
            <person name="Ma J."/>
        </authorList>
    </citation>
    <scope>NUCLEOTIDE SEQUENCE [LARGE SCALE GENOMIC DNA]</scope>
    <source>
        <strain evidence="11">JCM 18303</strain>
    </source>
</reference>
<dbReference type="InterPro" id="IPR011009">
    <property type="entry name" value="Kinase-like_dom_sf"/>
</dbReference>
<evidence type="ECO:0000256" key="4">
    <source>
        <dbReference type="ARBA" id="ARBA00022741"/>
    </source>
</evidence>
<proteinExistence type="predicted"/>
<evidence type="ECO:0000256" key="8">
    <source>
        <dbReference type="SAM" id="MobiDB-lite"/>
    </source>
</evidence>
<evidence type="ECO:0000313" key="11">
    <source>
        <dbReference type="Proteomes" id="UP001428817"/>
    </source>
</evidence>
<dbReference type="InterPro" id="IPR008271">
    <property type="entry name" value="Ser/Thr_kinase_AS"/>
</dbReference>
<dbReference type="PROSITE" id="PS50011">
    <property type="entry name" value="PROTEIN_KINASE_DOM"/>
    <property type="match status" value="1"/>
</dbReference>
<keyword evidence="6 7" id="KW-0067">ATP-binding</keyword>
<accession>A0ABP9PQP9</accession>
<keyword evidence="11" id="KW-1185">Reference proteome</keyword>
<dbReference type="RefSeq" id="WP_185064246.1">
    <property type="nucleotide sequence ID" value="NZ_BAABJP010000007.1"/>
</dbReference>
<comment type="caution">
    <text evidence="10">The sequence shown here is derived from an EMBL/GenBank/DDBJ whole genome shotgun (WGS) entry which is preliminary data.</text>
</comment>
<feature type="compositionally biased region" description="Low complexity" evidence="8">
    <location>
        <begin position="391"/>
        <end position="409"/>
    </location>
</feature>
<feature type="compositionally biased region" description="Low complexity" evidence="8">
    <location>
        <begin position="459"/>
        <end position="471"/>
    </location>
</feature>
<name>A0ABP9PQP9_9PSEU</name>
<evidence type="ECO:0000313" key="10">
    <source>
        <dbReference type="EMBL" id="GAA5150384.1"/>
    </source>
</evidence>
<feature type="domain" description="Protein kinase" evidence="9">
    <location>
        <begin position="20"/>
        <end position="279"/>
    </location>
</feature>
<keyword evidence="4 7" id="KW-0547">Nucleotide-binding</keyword>
<dbReference type="PANTHER" id="PTHR43289:SF6">
    <property type="entry name" value="SERINE_THREONINE-PROTEIN KINASE NEKL-3"/>
    <property type="match status" value="1"/>
</dbReference>
<dbReference type="CDD" id="cd14014">
    <property type="entry name" value="STKc_PknB_like"/>
    <property type="match status" value="1"/>
</dbReference>
<protein>
    <recommendedName>
        <fullName evidence="1">non-specific serine/threonine protein kinase</fullName>
        <ecNumber evidence="1">2.7.11.1</ecNumber>
    </recommendedName>
</protein>
<feature type="region of interest" description="Disordered" evidence="8">
    <location>
        <begin position="442"/>
        <end position="482"/>
    </location>
</feature>
<feature type="compositionally biased region" description="Pro residues" evidence="8">
    <location>
        <begin position="319"/>
        <end position="330"/>
    </location>
</feature>
<dbReference type="PANTHER" id="PTHR43289">
    <property type="entry name" value="MITOGEN-ACTIVATED PROTEIN KINASE KINASE KINASE 20-RELATED"/>
    <property type="match status" value="1"/>
</dbReference>
<dbReference type="Pfam" id="PF00069">
    <property type="entry name" value="Pkinase"/>
    <property type="match status" value="1"/>
</dbReference>
<feature type="binding site" evidence="7">
    <location>
        <position position="49"/>
    </location>
    <ligand>
        <name>ATP</name>
        <dbReference type="ChEBI" id="CHEBI:30616"/>
    </ligand>
</feature>
<evidence type="ECO:0000256" key="6">
    <source>
        <dbReference type="ARBA" id="ARBA00022840"/>
    </source>
</evidence>
<keyword evidence="2" id="KW-0723">Serine/threonine-protein kinase</keyword>
<dbReference type="SMART" id="SM00220">
    <property type="entry name" value="S_TKc"/>
    <property type="match status" value="1"/>
</dbReference>
<keyword evidence="5" id="KW-0418">Kinase</keyword>
<feature type="region of interest" description="Disordered" evidence="8">
    <location>
        <begin position="290"/>
        <end position="409"/>
    </location>
</feature>
<evidence type="ECO:0000256" key="3">
    <source>
        <dbReference type="ARBA" id="ARBA00022679"/>
    </source>
</evidence>
<sequence length="682" mass="69253">MSASESTTEGTEPRRIAGRYRLTEPLGAGAMGTVWSGYDEVLHRAVAVKELKVPPGVPRGEIASMRERMMREARTLGGLSHPNVITLFDVVDVSGDPFVVMELLPSRNLSEVIGDQGRLTISQAASVGLATAAALQAAHRAGITHRDVKPGNVLVAHDGRIKLTDFGIARKSNDVTMTQTGLVLGSPAYISPEVAAGQPVTPAADLWGLGATLFAALEARPPYDVDGDPVKTVTAVVHGEVPKVHVGGSLAEVIAALMVKDPDQRMSLADVRHYLRPLLADPDDPLFPGSVDAYTTATPPLRPISGRSTANGSGAGPAVTPPPAAAPPGPAGTGASPHADASGQWGAHPTGTPAPLADDPGPLPGAPRPHPTPAPTPSPAPPPAPRPRPADPVSGTYGTTGAPGATGAPGTTGGYGAAGTYGAGPGTAGTYGAAGTYGGPAGAAAAGGTQGTGRRPSWQAAPPQRPPMSRAAPPPPPATASLSGKWAVPLALAGAVAVLAGAALGWSSTRVLVGQPVLTTTVSSPAGNGANPQLTTHADTGRYGTGAQNFTAAVPAGWEEYRVPVEGEALSVRFISPDGSREISFEKLAGTRTNPAKPADFLGTLTTAKLGVASVTKLEESGNRVRYRTDLTGPGGQSSRMTYAQVNQAGNDVWVIRLTVPADRAGANPLTLFNTITQKFQS</sequence>
<dbReference type="InterPro" id="IPR017441">
    <property type="entry name" value="Protein_kinase_ATP_BS"/>
</dbReference>
<evidence type="ECO:0000256" key="2">
    <source>
        <dbReference type="ARBA" id="ARBA00022527"/>
    </source>
</evidence>
<evidence type="ECO:0000259" key="9">
    <source>
        <dbReference type="PROSITE" id="PS50011"/>
    </source>
</evidence>
<dbReference type="Proteomes" id="UP001428817">
    <property type="component" value="Unassembled WGS sequence"/>
</dbReference>
<feature type="compositionally biased region" description="Low complexity" evidence="8">
    <location>
        <begin position="351"/>
        <end position="360"/>
    </location>
</feature>
<evidence type="ECO:0000256" key="7">
    <source>
        <dbReference type="PROSITE-ProRule" id="PRU10141"/>
    </source>
</evidence>
<evidence type="ECO:0000256" key="1">
    <source>
        <dbReference type="ARBA" id="ARBA00012513"/>
    </source>
</evidence>
<keyword evidence="3" id="KW-0808">Transferase</keyword>
<dbReference type="InterPro" id="IPR000719">
    <property type="entry name" value="Prot_kinase_dom"/>
</dbReference>
<dbReference type="Gene3D" id="1.10.510.10">
    <property type="entry name" value="Transferase(Phosphotransferase) domain 1"/>
    <property type="match status" value="1"/>
</dbReference>
<dbReference type="SUPFAM" id="SSF56112">
    <property type="entry name" value="Protein kinase-like (PK-like)"/>
    <property type="match status" value="1"/>
</dbReference>
<dbReference type="PROSITE" id="PS00107">
    <property type="entry name" value="PROTEIN_KINASE_ATP"/>
    <property type="match status" value="1"/>
</dbReference>
<gene>
    <name evidence="10" type="ORF">GCM10023321_15630</name>
</gene>
<evidence type="ECO:0000256" key="5">
    <source>
        <dbReference type="ARBA" id="ARBA00022777"/>
    </source>
</evidence>
<dbReference type="EMBL" id="BAABJP010000007">
    <property type="protein sequence ID" value="GAA5150384.1"/>
    <property type="molecule type" value="Genomic_DNA"/>
</dbReference>
<organism evidence="10 11">
    <name type="scientific">Pseudonocardia eucalypti</name>
    <dbReference type="NCBI Taxonomy" id="648755"/>
    <lineage>
        <taxon>Bacteria</taxon>
        <taxon>Bacillati</taxon>
        <taxon>Actinomycetota</taxon>
        <taxon>Actinomycetes</taxon>
        <taxon>Pseudonocardiales</taxon>
        <taxon>Pseudonocardiaceae</taxon>
        <taxon>Pseudonocardia</taxon>
    </lineage>
</organism>
<feature type="compositionally biased region" description="Pro residues" evidence="8">
    <location>
        <begin position="361"/>
        <end position="387"/>
    </location>
</feature>
<dbReference type="Gene3D" id="3.30.200.20">
    <property type="entry name" value="Phosphorylase Kinase, domain 1"/>
    <property type="match status" value="1"/>
</dbReference>
<dbReference type="EC" id="2.7.11.1" evidence="1"/>